<organism evidence="2">
    <name type="scientific">Oryza nivara</name>
    <name type="common">Indian wild rice</name>
    <name type="synonym">Oryza sativa f. spontanea</name>
    <dbReference type="NCBI Taxonomy" id="4536"/>
    <lineage>
        <taxon>Eukaryota</taxon>
        <taxon>Viridiplantae</taxon>
        <taxon>Streptophyta</taxon>
        <taxon>Embryophyta</taxon>
        <taxon>Tracheophyta</taxon>
        <taxon>Spermatophyta</taxon>
        <taxon>Magnoliopsida</taxon>
        <taxon>Liliopsida</taxon>
        <taxon>Poales</taxon>
        <taxon>Poaceae</taxon>
        <taxon>BOP clade</taxon>
        <taxon>Oryzoideae</taxon>
        <taxon>Oryzeae</taxon>
        <taxon>Oryzinae</taxon>
        <taxon>Oryza</taxon>
    </lineage>
</organism>
<evidence type="ECO:0000313" key="3">
    <source>
        <dbReference type="Proteomes" id="UP000006591"/>
    </source>
</evidence>
<dbReference type="Proteomes" id="UP000006591">
    <property type="component" value="Chromosome 3"/>
</dbReference>
<accession>A0A0E0GPN6</accession>
<sequence length="239" mass="26335">MVTAPTQAAATIGSARDAMHASMRHGGRLDLLHACQEHHMQDVEHHLRSELEKTVVDLPPRCTVLRDSWGVLERMLNRIRLEATGTAARTHGCALTTVWPRSRATVARSAFPEIGSKKREQRLRHARVNRERKKDGNDDDPLGGGDGIIPAAGKKMMARRARRSSPTLGGLQSEEGWVGKLESKGVKEKLPRCWNVSVFLPMFKVGPTRLNGGTQVWASQRHCHVGPGRGRLGKGEEDG</sequence>
<evidence type="ECO:0000313" key="2">
    <source>
        <dbReference type="EnsemblPlants" id="ONIVA03G24810.1"/>
    </source>
</evidence>
<keyword evidence="3" id="KW-1185">Reference proteome</keyword>
<dbReference type="HOGENOM" id="CLU_1162713_0_0_1"/>
<reference evidence="2" key="2">
    <citation type="submission" date="2018-04" db="EMBL/GenBank/DDBJ databases">
        <title>OnivRS2 (Oryza nivara Reference Sequence Version 2).</title>
        <authorList>
            <person name="Zhang J."/>
            <person name="Kudrna D."/>
            <person name="Lee S."/>
            <person name="Talag J."/>
            <person name="Rajasekar S."/>
            <person name="Welchert J."/>
            <person name="Hsing Y.-I."/>
            <person name="Wing R.A."/>
        </authorList>
    </citation>
    <scope>NUCLEOTIDE SEQUENCE [LARGE SCALE GENOMIC DNA]</scope>
    <source>
        <strain evidence="2">SL10</strain>
    </source>
</reference>
<reference evidence="2" key="1">
    <citation type="submission" date="2015-04" db="UniProtKB">
        <authorList>
            <consortium name="EnsemblPlants"/>
        </authorList>
    </citation>
    <scope>IDENTIFICATION</scope>
    <source>
        <strain evidence="2">SL10</strain>
    </source>
</reference>
<evidence type="ECO:0000256" key="1">
    <source>
        <dbReference type="SAM" id="MobiDB-lite"/>
    </source>
</evidence>
<name>A0A0E0GPN6_ORYNI</name>
<dbReference type="AlphaFoldDB" id="A0A0E0GPN6"/>
<feature type="region of interest" description="Disordered" evidence="1">
    <location>
        <begin position="111"/>
        <end position="172"/>
    </location>
</feature>
<protein>
    <submittedName>
        <fullName evidence="2">Uncharacterized protein</fullName>
    </submittedName>
</protein>
<dbReference type="EnsemblPlants" id="ONIVA03G24810.1">
    <property type="protein sequence ID" value="ONIVA03G24810.1"/>
    <property type="gene ID" value="ONIVA03G24810"/>
</dbReference>
<proteinExistence type="predicted"/>
<dbReference type="Gramene" id="ONIVA03G24810.1">
    <property type="protein sequence ID" value="ONIVA03G24810.1"/>
    <property type="gene ID" value="ONIVA03G24810"/>
</dbReference>